<accession>A0A4S8N9E3</accession>
<dbReference type="PROSITE" id="PS00533">
    <property type="entry name" value="PORPHOBILINOGEN_DEAM"/>
    <property type="match status" value="1"/>
</dbReference>
<evidence type="ECO:0000259" key="9">
    <source>
        <dbReference type="Pfam" id="PF01379"/>
    </source>
</evidence>
<comment type="cofactor">
    <cofactor evidence="7">
        <name>dipyrromethane</name>
        <dbReference type="ChEBI" id="CHEBI:60342"/>
    </cofactor>
    <text evidence="7">Binds 1 dipyrromethane group covalently.</text>
</comment>
<comment type="miscellaneous">
    <text evidence="7">The porphobilinogen subunits are added to the dipyrromethane group.</text>
</comment>
<evidence type="ECO:0000313" key="12">
    <source>
        <dbReference type="Proteomes" id="UP000307087"/>
    </source>
</evidence>
<feature type="domain" description="Porphobilinogen deaminase N-terminal" evidence="9">
    <location>
        <begin position="11"/>
        <end position="218"/>
    </location>
</feature>
<dbReference type="PRINTS" id="PR00151">
    <property type="entry name" value="PORPHBDMNASE"/>
</dbReference>
<dbReference type="InterPro" id="IPR022418">
    <property type="entry name" value="Porphobilinogen_deaminase_C"/>
</dbReference>
<dbReference type="EC" id="2.5.1.61" evidence="7"/>
<dbReference type="RefSeq" id="WP_136563003.1">
    <property type="nucleotide sequence ID" value="NZ_BAABLS010000004.1"/>
</dbReference>
<comment type="subunit">
    <text evidence="3 7">Monomer.</text>
</comment>
<dbReference type="GO" id="GO:0006782">
    <property type="term" value="P:protoporphyrinogen IX biosynthetic process"/>
    <property type="evidence" value="ECO:0007669"/>
    <property type="project" value="UniProtKB-UniRule"/>
</dbReference>
<dbReference type="GO" id="GO:0004418">
    <property type="term" value="F:hydroxymethylbilane synthase activity"/>
    <property type="evidence" value="ECO:0007669"/>
    <property type="project" value="UniProtKB-UniRule"/>
</dbReference>
<evidence type="ECO:0000256" key="6">
    <source>
        <dbReference type="ARBA" id="ARBA00048169"/>
    </source>
</evidence>
<comment type="function">
    <text evidence="1 7">Tetrapolymerization of the monopyrrole PBG into the hydroxymethylbilane pre-uroporphyrinogen in several discrete steps.</text>
</comment>
<dbReference type="AlphaFoldDB" id="A0A4S8N9E3"/>
<keyword evidence="5 7" id="KW-0627">Porphyrin biosynthesis</keyword>
<evidence type="ECO:0000313" key="11">
    <source>
        <dbReference type="EMBL" id="THV12970.1"/>
    </source>
</evidence>
<name>A0A4S8N9E3_9ACTN</name>
<dbReference type="FunFam" id="3.40.190.10:FF:000005">
    <property type="entry name" value="Porphobilinogen deaminase"/>
    <property type="match status" value="1"/>
</dbReference>
<sequence>MTTTTRTTRTLKVGTRRSALATTQSGHVADALTERTGVLTELVEITTDGDRSQASGIPLAGSSSVGVFVSALREALLAGEVDVAVHSLKDLPTAPADGITLAAIPLREDPRDVVVARDGLTLGELPPGSIVGTGSPRRVAQIHALGLGVEVTGLRGNVDTRIGKVRSGEYDAVVLARAGLARLGRLDEVTEVLDPLQVLSAPGQGALAVECRSDDAEALALLAQLDDPGTRAAVVAERAALATLEGGCSAPIGALAELAEGEEGPELWLRAIALSEDGALAVRRSASTTLDDDPATWPEAAQALGDALASELLAEGAAELMNDTSPDQDSPGPAAHPSARSAEVHHP</sequence>
<dbReference type="PANTHER" id="PTHR11557:SF0">
    <property type="entry name" value="PORPHOBILINOGEN DEAMINASE"/>
    <property type="match status" value="1"/>
</dbReference>
<comment type="caution">
    <text evidence="11">The sequence shown here is derived from an EMBL/GenBank/DDBJ whole genome shotgun (WGS) entry which is preliminary data.</text>
</comment>
<feature type="modified residue" description="S-(dipyrrolylmethanemethyl)cysteine" evidence="7">
    <location>
        <position position="248"/>
    </location>
</feature>
<dbReference type="PIRSF" id="PIRSF001438">
    <property type="entry name" value="4pyrrol_synth_OHMeBilane_synth"/>
    <property type="match status" value="1"/>
</dbReference>
<dbReference type="Gene3D" id="3.40.190.10">
    <property type="entry name" value="Periplasmic binding protein-like II"/>
    <property type="match status" value="2"/>
</dbReference>
<feature type="domain" description="Porphobilinogen deaminase C-terminal" evidence="10">
    <location>
        <begin position="233"/>
        <end position="313"/>
    </location>
</feature>
<evidence type="ECO:0000256" key="3">
    <source>
        <dbReference type="ARBA" id="ARBA00011245"/>
    </source>
</evidence>
<evidence type="ECO:0000256" key="2">
    <source>
        <dbReference type="ARBA" id="ARBA00005638"/>
    </source>
</evidence>
<dbReference type="PANTHER" id="PTHR11557">
    <property type="entry name" value="PORPHOBILINOGEN DEAMINASE"/>
    <property type="match status" value="1"/>
</dbReference>
<dbReference type="InterPro" id="IPR022419">
    <property type="entry name" value="Porphobilin_deaminase_cofac_BS"/>
</dbReference>
<evidence type="ECO:0000256" key="8">
    <source>
        <dbReference type="SAM" id="MobiDB-lite"/>
    </source>
</evidence>
<evidence type="ECO:0000256" key="5">
    <source>
        <dbReference type="ARBA" id="ARBA00023244"/>
    </source>
</evidence>
<organism evidence="11 12">
    <name type="scientific">Nocardioides caeni</name>
    <dbReference type="NCBI Taxonomy" id="574700"/>
    <lineage>
        <taxon>Bacteria</taxon>
        <taxon>Bacillati</taxon>
        <taxon>Actinomycetota</taxon>
        <taxon>Actinomycetes</taxon>
        <taxon>Propionibacteriales</taxon>
        <taxon>Nocardioidaceae</taxon>
        <taxon>Nocardioides</taxon>
    </lineage>
</organism>
<dbReference type="EMBL" id="STGW01000006">
    <property type="protein sequence ID" value="THV12970.1"/>
    <property type="molecule type" value="Genomic_DNA"/>
</dbReference>
<evidence type="ECO:0000259" key="10">
    <source>
        <dbReference type="Pfam" id="PF03900"/>
    </source>
</evidence>
<evidence type="ECO:0000256" key="7">
    <source>
        <dbReference type="HAMAP-Rule" id="MF_00260"/>
    </source>
</evidence>
<gene>
    <name evidence="7 11" type="primary">hemC</name>
    <name evidence="11" type="ORF">E9934_11395</name>
</gene>
<dbReference type="Pfam" id="PF01379">
    <property type="entry name" value="Porphobil_deam"/>
    <property type="match status" value="1"/>
</dbReference>
<evidence type="ECO:0000256" key="4">
    <source>
        <dbReference type="ARBA" id="ARBA00022679"/>
    </source>
</evidence>
<dbReference type="Gene3D" id="3.30.160.40">
    <property type="entry name" value="Porphobilinogen deaminase, C-terminal domain"/>
    <property type="match status" value="1"/>
</dbReference>
<dbReference type="OrthoDB" id="9810298at2"/>
<dbReference type="Pfam" id="PF03900">
    <property type="entry name" value="Porphobil_deamC"/>
    <property type="match status" value="1"/>
</dbReference>
<dbReference type="HAMAP" id="MF_00260">
    <property type="entry name" value="Porphobil_deam"/>
    <property type="match status" value="1"/>
</dbReference>
<dbReference type="NCBIfam" id="TIGR00212">
    <property type="entry name" value="hemC"/>
    <property type="match status" value="1"/>
</dbReference>
<protein>
    <recommendedName>
        <fullName evidence="7">Porphobilinogen deaminase</fullName>
        <shortName evidence="7">PBG</shortName>
        <ecNumber evidence="7">2.5.1.61</ecNumber>
    </recommendedName>
    <alternativeName>
        <fullName evidence="7">Hydroxymethylbilane synthase</fullName>
        <shortName evidence="7">HMBS</shortName>
    </alternativeName>
    <alternativeName>
        <fullName evidence="7">Pre-uroporphyrinogen synthase</fullName>
    </alternativeName>
</protein>
<comment type="catalytic activity">
    <reaction evidence="6 7">
        <text>4 porphobilinogen + H2O = hydroxymethylbilane + 4 NH4(+)</text>
        <dbReference type="Rhea" id="RHEA:13185"/>
        <dbReference type="ChEBI" id="CHEBI:15377"/>
        <dbReference type="ChEBI" id="CHEBI:28938"/>
        <dbReference type="ChEBI" id="CHEBI:57845"/>
        <dbReference type="ChEBI" id="CHEBI:58126"/>
        <dbReference type="EC" id="2.5.1.61"/>
    </reaction>
</comment>
<dbReference type="InterPro" id="IPR000860">
    <property type="entry name" value="HemC"/>
</dbReference>
<evidence type="ECO:0000256" key="1">
    <source>
        <dbReference type="ARBA" id="ARBA00002869"/>
    </source>
</evidence>
<dbReference type="SUPFAM" id="SSF54782">
    <property type="entry name" value="Porphobilinogen deaminase (hydroxymethylbilane synthase), C-terminal domain"/>
    <property type="match status" value="1"/>
</dbReference>
<dbReference type="InterPro" id="IPR036803">
    <property type="entry name" value="Porphobilinogen_deaminase_C_sf"/>
</dbReference>
<keyword evidence="4 7" id="KW-0808">Transferase</keyword>
<dbReference type="InterPro" id="IPR022417">
    <property type="entry name" value="Porphobilin_deaminase_N"/>
</dbReference>
<dbReference type="GO" id="GO:0005737">
    <property type="term" value="C:cytoplasm"/>
    <property type="evidence" value="ECO:0007669"/>
    <property type="project" value="UniProtKB-UniRule"/>
</dbReference>
<reference evidence="11 12" key="1">
    <citation type="journal article" date="2009" name="Int. J. Syst. Evol. Microbiol.">
        <title>Nocardioides caeni sp. nov., isolated from wastewater.</title>
        <authorList>
            <person name="Yoon J.H."/>
            <person name="Kang S.J."/>
            <person name="Park S."/>
            <person name="Kim W."/>
            <person name="Oh T.K."/>
        </authorList>
    </citation>
    <scope>NUCLEOTIDE SEQUENCE [LARGE SCALE GENOMIC DNA]</scope>
    <source>
        <strain evidence="11 12">DSM 23134</strain>
    </source>
</reference>
<comment type="similarity">
    <text evidence="2 7">Belongs to the HMBS family.</text>
</comment>
<keyword evidence="12" id="KW-1185">Reference proteome</keyword>
<proteinExistence type="inferred from homology"/>
<feature type="region of interest" description="Disordered" evidence="8">
    <location>
        <begin position="315"/>
        <end position="347"/>
    </location>
</feature>
<dbReference type="Proteomes" id="UP000307087">
    <property type="component" value="Unassembled WGS sequence"/>
</dbReference>
<dbReference type="SUPFAM" id="SSF53850">
    <property type="entry name" value="Periplasmic binding protein-like II"/>
    <property type="match status" value="1"/>
</dbReference>